<protein>
    <submittedName>
        <fullName evidence="1">Uncharacterized protein</fullName>
    </submittedName>
</protein>
<dbReference type="Gene3D" id="3.40.50.300">
    <property type="entry name" value="P-loop containing nucleotide triphosphate hydrolases"/>
    <property type="match status" value="1"/>
</dbReference>
<keyword evidence="2" id="KW-1185">Reference proteome</keyword>
<dbReference type="RefSeq" id="WP_005373255.1">
    <property type="nucleotide sequence ID" value="NZ_CM001475.1"/>
</dbReference>
<gene>
    <name evidence="1" type="ORF">Metal_2893</name>
</gene>
<dbReference type="AlphaFoldDB" id="H8GLQ2"/>
<accession>H8GLQ2</accession>
<dbReference type="STRING" id="686340.Metal_2893"/>
<dbReference type="Pfam" id="PF13481">
    <property type="entry name" value="AAA_25"/>
    <property type="match status" value="1"/>
</dbReference>
<dbReference type="SUPFAM" id="SSF52540">
    <property type="entry name" value="P-loop containing nucleoside triphosphate hydrolases"/>
    <property type="match status" value="1"/>
</dbReference>
<organism evidence="1 2">
    <name type="scientific">Methylomicrobium album BG8</name>
    <dbReference type="NCBI Taxonomy" id="686340"/>
    <lineage>
        <taxon>Bacteria</taxon>
        <taxon>Pseudomonadati</taxon>
        <taxon>Pseudomonadota</taxon>
        <taxon>Gammaproteobacteria</taxon>
        <taxon>Methylococcales</taxon>
        <taxon>Methylococcaceae</taxon>
        <taxon>Methylomicrobium</taxon>
    </lineage>
</organism>
<dbReference type="eggNOG" id="COG3598">
    <property type="taxonomic scope" value="Bacteria"/>
</dbReference>
<dbReference type="Gene3D" id="1.10.10.60">
    <property type="entry name" value="Homeodomain-like"/>
    <property type="match status" value="1"/>
</dbReference>
<proteinExistence type="predicted"/>
<evidence type="ECO:0000313" key="1">
    <source>
        <dbReference type="EMBL" id="EIC30579.1"/>
    </source>
</evidence>
<dbReference type="InterPro" id="IPR027417">
    <property type="entry name" value="P-loop_NTPase"/>
</dbReference>
<reference evidence="1 2" key="1">
    <citation type="journal article" date="2013" name="Genome Announc.">
        <title>Genome Sequence of the Obligate Gammaproteobacterial Methanotroph Methylomicrobium album Strain BG8.</title>
        <authorList>
            <person name="Kits K.D."/>
            <person name="Kalyuzhnaya M.G."/>
            <person name="Klotz M.G."/>
            <person name="Jetten M.S."/>
            <person name="Op den Camp H.J."/>
            <person name="Vuilleumier S."/>
            <person name="Bringel F."/>
            <person name="Dispirito A.A."/>
            <person name="Murrell J.C."/>
            <person name="Bruce D."/>
            <person name="Cheng J.F."/>
            <person name="Copeland A."/>
            <person name="Goodwin L."/>
            <person name="Hauser L."/>
            <person name="Lajus A."/>
            <person name="Land M.L."/>
            <person name="Lapidus A."/>
            <person name="Lucas S."/>
            <person name="Medigue C."/>
            <person name="Pitluck S."/>
            <person name="Woyke T."/>
            <person name="Zeytun A."/>
            <person name="Stein L.Y."/>
        </authorList>
    </citation>
    <scope>NUCLEOTIDE SEQUENCE [LARGE SCALE GENOMIC DNA]</scope>
    <source>
        <strain evidence="1 2">BG8</strain>
    </source>
</reference>
<dbReference type="Proteomes" id="UP000005090">
    <property type="component" value="Chromosome"/>
</dbReference>
<name>H8GLQ2_METAL</name>
<evidence type="ECO:0000313" key="2">
    <source>
        <dbReference type="Proteomes" id="UP000005090"/>
    </source>
</evidence>
<dbReference type="EMBL" id="CM001475">
    <property type="protein sequence ID" value="EIC30579.1"/>
    <property type="molecule type" value="Genomic_DNA"/>
</dbReference>
<sequence length="342" mass="37138">MNYEVIEPGRMAVDVPNLPSVTRKRPIEPVSLETLLAHTFPTRELILAPVFTLGSLNMIFARRGIGKTHASLGIAYAAASGGSLWGWTAARPYKVLLIDGEMPGESLQARLAAIVAASNTAPDPEFLQIITIDLQGGIMPDLSTVEGQDAIDSACQAAELVIVDNLSCLCRSGRENEAESWVTLSEWALRMRSAGKCVIFVHHAGKDGQQRGTSKREDILDVVVELKRPADYNPEQGARFIVNFTKARHLAGSDAQPFEAWLQADESGRQAWTTKTATESTFEQVVELANLGLSQGDIAVELGINKSSVCRHIQKAKGDGLIVERPKKPANSTRARRADIDD</sequence>
<dbReference type="HOGENOM" id="CLU_057293_0_0_6"/>